<dbReference type="GO" id="GO:0005829">
    <property type="term" value="C:cytosol"/>
    <property type="evidence" value="ECO:0007669"/>
    <property type="project" value="TreeGrafter"/>
</dbReference>
<evidence type="ECO:0000256" key="5">
    <source>
        <dbReference type="PIRSR" id="PIRSR600888-1"/>
    </source>
</evidence>
<dbReference type="InterPro" id="IPR000888">
    <property type="entry name" value="RmlC-like"/>
</dbReference>
<dbReference type="Gene3D" id="2.60.120.10">
    <property type="entry name" value="Jelly Rolls"/>
    <property type="match status" value="1"/>
</dbReference>
<dbReference type="PANTHER" id="PTHR21047">
    <property type="entry name" value="DTDP-6-DEOXY-D-GLUCOSE-3,5 EPIMERASE"/>
    <property type="match status" value="1"/>
</dbReference>
<comment type="catalytic activity">
    <reaction evidence="1 7">
        <text>dTDP-4-dehydro-6-deoxy-alpha-D-glucose = dTDP-4-dehydro-beta-L-rhamnose</text>
        <dbReference type="Rhea" id="RHEA:16969"/>
        <dbReference type="ChEBI" id="CHEBI:57649"/>
        <dbReference type="ChEBI" id="CHEBI:62830"/>
        <dbReference type="EC" id="5.1.3.13"/>
    </reaction>
</comment>
<evidence type="ECO:0000256" key="7">
    <source>
        <dbReference type="RuleBase" id="RU364069"/>
    </source>
</evidence>
<keyword evidence="9" id="KW-1185">Reference proteome</keyword>
<dbReference type="AlphaFoldDB" id="A0A1H0ICY3"/>
<dbReference type="OrthoDB" id="9800680at2"/>
<evidence type="ECO:0000256" key="4">
    <source>
        <dbReference type="ARBA" id="ARBA00019595"/>
    </source>
</evidence>
<protein>
    <recommendedName>
        <fullName evidence="4 7">dTDP-4-dehydrorhamnose 3,5-epimerase</fullName>
        <ecNumber evidence="3 7">5.1.3.13</ecNumber>
    </recommendedName>
    <alternativeName>
        <fullName evidence="7">Thymidine diphospho-4-keto-rhamnose 3,5-epimerase</fullName>
    </alternativeName>
</protein>
<dbReference type="GO" id="GO:0019305">
    <property type="term" value="P:dTDP-rhamnose biosynthetic process"/>
    <property type="evidence" value="ECO:0007669"/>
    <property type="project" value="UniProtKB-UniRule"/>
</dbReference>
<dbReference type="Proteomes" id="UP000199677">
    <property type="component" value="Unassembled WGS sequence"/>
</dbReference>
<comment type="pathway">
    <text evidence="7">Carbohydrate biosynthesis; dTDP-L-rhamnose biosynthesis.</text>
</comment>
<dbReference type="NCBIfam" id="TIGR01221">
    <property type="entry name" value="rmlC"/>
    <property type="match status" value="1"/>
</dbReference>
<evidence type="ECO:0000256" key="1">
    <source>
        <dbReference type="ARBA" id="ARBA00001298"/>
    </source>
</evidence>
<dbReference type="EMBL" id="FNII01000019">
    <property type="protein sequence ID" value="SDO29225.1"/>
    <property type="molecule type" value="Genomic_DNA"/>
</dbReference>
<dbReference type="EC" id="5.1.3.13" evidence="3 7"/>
<feature type="active site" description="Proton donor" evidence="5">
    <location>
        <position position="130"/>
    </location>
</feature>
<proteinExistence type="inferred from homology"/>
<dbReference type="GO" id="GO:0000271">
    <property type="term" value="P:polysaccharide biosynthetic process"/>
    <property type="evidence" value="ECO:0007669"/>
    <property type="project" value="TreeGrafter"/>
</dbReference>
<evidence type="ECO:0000313" key="8">
    <source>
        <dbReference type="EMBL" id="SDO29225.1"/>
    </source>
</evidence>
<dbReference type="Pfam" id="PF00908">
    <property type="entry name" value="dTDP_sugar_isom"/>
    <property type="match status" value="1"/>
</dbReference>
<evidence type="ECO:0000256" key="3">
    <source>
        <dbReference type="ARBA" id="ARBA00012098"/>
    </source>
</evidence>
<dbReference type="GO" id="GO:0008830">
    <property type="term" value="F:dTDP-4-dehydrorhamnose 3,5-epimerase activity"/>
    <property type="evidence" value="ECO:0007669"/>
    <property type="project" value="UniProtKB-UniRule"/>
</dbReference>
<keyword evidence="7" id="KW-0413">Isomerase</keyword>
<name>A0A1H0ICY3_9GAMM</name>
<comment type="similarity">
    <text evidence="7">Belongs to the dTDP-4-dehydrorhamnose 3,5-epimerase family.</text>
</comment>
<comment type="subunit">
    <text evidence="7">Homodimer.</text>
</comment>
<reference evidence="9" key="1">
    <citation type="submission" date="2016-10" db="EMBL/GenBank/DDBJ databases">
        <authorList>
            <person name="Varghese N."/>
            <person name="Submissions S."/>
        </authorList>
    </citation>
    <scope>NUCLEOTIDE SEQUENCE [LARGE SCALE GENOMIC DNA]</scope>
    <source>
        <strain evidence="9">CGMCC 1.6494</strain>
    </source>
</reference>
<evidence type="ECO:0000256" key="2">
    <source>
        <dbReference type="ARBA" id="ARBA00001997"/>
    </source>
</evidence>
<gene>
    <name evidence="8" type="ORF">SAMN04487951_11946</name>
</gene>
<dbReference type="SUPFAM" id="SSF51182">
    <property type="entry name" value="RmlC-like cupins"/>
    <property type="match status" value="1"/>
</dbReference>
<accession>A0A1H0ICY3</accession>
<dbReference type="STRING" id="416873.SAMN04487951_11946"/>
<organism evidence="8 9">
    <name type="scientific">Vreelandella arcis</name>
    <dbReference type="NCBI Taxonomy" id="416873"/>
    <lineage>
        <taxon>Bacteria</taxon>
        <taxon>Pseudomonadati</taxon>
        <taxon>Pseudomonadota</taxon>
        <taxon>Gammaproteobacteria</taxon>
        <taxon>Oceanospirillales</taxon>
        <taxon>Halomonadaceae</taxon>
        <taxon>Vreelandella</taxon>
    </lineage>
</organism>
<dbReference type="InterPro" id="IPR011051">
    <property type="entry name" value="RmlC_Cupin_sf"/>
</dbReference>
<dbReference type="UniPathway" id="UPA00124"/>
<dbReference type="RefSeq" id="WP_089707882.1">
    <property type="nucleotide sequence ID" value="NZ_FNII01000019.1"/>
</dbReference>
<sequence length="188" mass="21470">MKITETKIPAVKLIEPKVFGDERGFFMETWNEKAFREAGINATFVQDNHSRSAKYTLRGLHYQIKQPQGKLVRVTRGEVFDVAVDLRTNSPTFGQWVGEYLSEENKRMLWVPPSFAHGFLVTSDTADFQYKCTDFYAPEYECAIHWADDQLAIDWPLDSSGELLVSQKDKQAGSFSQAKKYEQKGASV</sequence>
<comment type="function">
    <text evidence="2 7">Catalyzes the epimerization of the C3' and C5'positions of dTDP-6-deoxy-D-xylo-4-hexulose, forming dTDP-6-deoxy-L-lyxo-4-hexulose.</text>
</comment>
<feature type="active site" description="Proton acceptor" evidence="5">
    <location>
        <position position="61"/>
    </location>
</feature>
<dbReference type="InterPro" id="IPR014710">
    <property type="entry name" value="RmlC-like_jellyroll"/>
</dbReference>
<dbReference type="CDD" id="cd00438">
    <property type="entry name" value="cupin_RmlC"/>
    <property type="match status" value="1"/>
</dbReference>
<dbReference type="PANTHER" id="PTHR21047:SF2">
    <property type="entry name" value="THYMIDINE DIPHOSPHO-4-KETO-RHAMNOSE 3,5-EPIMERASE"/>
    <property type="match status" value="1"/>
</dbReference>
<evidence type="ECO:0000256" key="6">
    <source>
        <dbReference type="PIRSR" id="PIRSR600888-3"/>
    </source>
</evidence>
<evidence type="ECO:0000313" key="9">
    <source>
        <dbReference type="Proteomes" id="UP000199677"/>
    </source>
</evidence>
<feature type="site" description="Participates in a stacking interaction with the thymidine ring of dTDP-4-oxo-6-deoxyglucose" evidence="6">
    <location>
        <position position="136"/>
    </location>
</feature>